<evidence type="ECO:0000313" key="2">
    <source>
        <dbReference type="Proteomes" id="UP000013520"/>
    </source>
</evidence>
<dbReference type="eggNOG" id="COG4647">
    <property type="taxonomic scope" value="Bacteria"/>
</dbReference>
<accession>R4KIZ2</accession>
<dbReference type="AlphaFoldDB" id="R4KIZ2"/>
<dbReference type="InterPro" id="IPR016750">
    <property type="entry name" value="Aceto_COase_bsu/gsu"/>
</dbReference>
<dbReference type="STRING" id="767817.Desgi_3875"/>
<evidence type="ECO:0000313" key="1">
    <source>
        <dbReference type="EMBL" id="AGL03183.1"/>
    </source>
</evidence>
<sequence>MRIHQYLEINDNKKIKCLKCGHVLCDAKENYKDYAPRAEKDPASLPGIRPTMGMHVYYEYYCPNCYTMLDVEVAEKGAPPLWDIQINMENYVEDTTASVSDKS</sequence>
<dbReference type="OrthoDB" id="8688459at2"/>
<dbReference type="Pfam" id="PF08882">
    <property type="entry name" value="Acetone_carb_G"/>
    <property type="match status" value="1"/>
</dbReference>
<organism evidence="1 2">
    <name type="scientific">Desulfoscipio gibsoniae DSM 7213</name>
    <dbReference type="NCBI Taxonomy" id="767817"/>
    <lineage>
        <taxon>Bacteria</taxon>
        <taxon>Bacillati</taxon>
        <taxon>Bacillota</taxon>
        <taxon>Clostridia</taxon>
        <taxon>Eubacteriales</taxon>
        <taxon>Desulfallaceae</taxon>
        <taxon>Desulfoscipio</taxon>
    </lineage>
</organism>
<dbReference type="Proteomes" id="UP000013520">
    <property type="component" value="Chromosome"/>
</dbReference>
<dbReference type="RefSeq" id="WP_006520585.1">
    <property type="nucleotide sequence ID" value="NC_021184.1"/>
</dbReference>
<dbReference type="HOGENOM" id="CLU_2259205_0_0_9"/>
<dbReference type="EMBL" id="CP003273">
    <property type="protein sequence ID" value="AGL03183.1"/>
    <property type="molecule type" value="Genomic_DNA"/>
</dbReference>
<name>R4KIZ2_9FIRM</name>
<protein>
    <submittedName>
        <fullName evidence="1">Acetone carboxylase gamma subunit</fullName>
    </submittedName>
</protein>
<keyword evidence="2" id="KW-1185">Reference proteome</keyword>
<gene>
    <name evidence="1" type="ORF">Desgi_3875</name>
</gene>
<dbReference type="KEGG" id="dgi:Desgi_3875"/>
<proteinExistence type="predicted"/>
<reference evidence="1 2" key="1">
    <citation type="submission" date="2012-01" db="EMBL/GenBank/DDBJ databases">
        <title>Complete sequence of Desulfotomaculum gibsoniae DSM 7213.</title>
        <authorList>
            <consortium name="US DOE Joint Genome Institute"/>
            <person name="Lucas S."/>
            <person name="Han J."/>
            <person name="Lapidus A."/>
            <person name="Cheng J.-F."/>
            <person name="Goodwin L."/>
            <person name="Pitluck S."/>
            <person name="Peters L."/>
            <person name="Ovchinnikova G."/>
            <person name="Teshima H."/>
            <person name="Detter J.C."/>
            <person name="Han C."/>
            <person name="Tapia R."/>
            <person name="Land M."/>
            <person name="Hauser L."/>
            <person name="Kyrpides N."/>
            <person name="Ivanova N."/>
            <person name="Pagani I."/>
            <person name="Parshina S."/>
            <person name="Plugge C."/>
            <person name="Muyzer G."/>
            <person name="Kuever J."/>
            <person name="Ivanova A."/>
            <person name="Nazina T."/>
            <person name="Klenk H.-P."/>
            <person name="Brambilla E."/>
            <person name="Spring S."/>
            <person name="Stams A.F."/>
            <person name="Woyke T."/>
        </authorList>
    </citation>
    <scope>NUCLEOTIDE SEQUENCE [LARGE SCALE GENOMIC DNA]</scope>
    <source>
        <strain evidence="1 2">DSM 7213</strain>
    </source>
</reference>